<evidence type="ECO:0000313" key="2">
    <source>
        <dbReference type="Proteomes" id="UP000268658"/>
    </source>
</evidence>
<proteinExistence type="predicted"/>
<sequence>MSVFYGIVGILMGGFAIVSWWFAMFSGSDWGEAVREMLSGAFNLGRNTIAVIEPAVGGFMLFGGCGVIVDNAGLEDTGIWWFFVFALLTCLVVAVLGLIPVRLPGPMYPEWHEERRWLRAEQADWEARYGAGAHDEDDEEHREPG</sequence>
<dbReference type="KEGG" id="avc:NCTC10951_02566"/>
<dbReference type="Proteomes" id="UP000268658">
    <property type="component" value="Chromosome"/>
</dbReference>
<organism evidence="1 2">
    <name type="scientific">Actinomyces viscosus</name>
    <dbReference type="NCBI Taxonomy" id="1656"/>
    <lineage>
        <taxon>Bacteria</taxon>
        <taxon>Bacillati</taxon>
        <taxon>Actinomycetota</taxon>
        <taxon>Actinomycetes</taxon>
        <taxon>Actinomycetales</taxon>
        <taxon>Actinomycetaceae</taxon>
        <taxon>Actinomyces</taxon>
    </lineage>
</organism>
<accession>A0A3S4WL92</accession>
<dbReference type="InterPro" id="IPR036259">
    <property type="entry name" value="MFS_trans_sf"/>
</dbReference>
<name>A0A3S4WL92_ACTVI</name>
<dbReference type="AlphaFoldDB" id="A0A3S4WL92"/>
<dbReference type="EMBL" id="LR134477">
    <property type="protein sequence ID" value="VEI18169.1"/>
    <property type="molecule type" value="Genomic_DNA"/>
</dbReference>
<evidence type="ECO:0000313" key="1">
    <source>
        <dbReference type="EMBL" id="VEI18169.1"/>
    </source>
</evidence>
<protein>
    <submittedName>
        <fullName evidence="1">Uncharacterized protein</fullName>
    </submittedName>
</protein>
<dbReference type="RefSeq" id="WP_126414945.1">
    <property type="nucleotide sequence ID" value="NZ_JASPER010000066.1"/>
</dbReference>
<reference evidence="1 2" key="1">
    <citation type="submission" date="2018-12" db="EMBL/GenBank/DDBJ databases">
        <authorList>
            <consortium name="Pathogen Informatics"/>
        </authorList>
    </citation>
    <scope>NUCLEOTIDE SEQUENCE [LARGE SCALE GENOMIC DNA]</scope>
    <source>
        <strain evidence="1 2">NCTC10951</strain>
    </source>
</reference>
<dbReference type="SUPFAM" id="SSF103473">
    <property type="entry name" value="MFS general substrate transporter"/>
    <property type="match status" value="1"/>
</dbReference>
<dbReference type="OrthoDB" id="3260520at2"/>
<gene>
    <name evidence="1" type="ORF">NCTC10951_02566</name>
</gene>